<protein>
    <recommendedName>
        <fullName evidence="3">Methyltransferase domain-containing protein</fullName>
    </recommendedName>
</protein>
<dbReference type="PANTHER" id="PTHR43591:SF24">
    <property type="entry name" value="2-METHOXY-6-POLYPRENYL-1,4-BENZOQUINOL METHYLASE, MITOCHONDRIAL"/>
    <property type="match status" value="1"/>
</dbReference>
<dbReference type="SUPFAM" id="SSF53335">
    <property type="entry name" value="S-adenosyl-L-methionine-dependent methyltransferases"/>
    <property type="match status" value="1"/>
</dbReference>
<evidence type="ECO:0000313" key="1">
    <source>
        <dbReference type="EMBL" id="KEF56988.1"/>
    </source>
</evidence>
<organism evidence="1 2">
    <name type="scientific">Exophiala aquamarina CBS 119918</name>
    <dbReference type="NCBI Taxonomy" id="1182545"/>
    <lineage>
        <taxon>Eukaryota</taxon>
        <taxon>Fungi</taxon>
        <taxon>Dikarya</taxon>
        <taxon>Ascomycota</taxon>
        <taxon>Pezizomycotina</taxon>
        <taxon>Eurotiomycetes</taxon>
        <taxon>Chaetothyriomycetidae</taxon>
        <taxon>Chaetothyriales</taxon>
        <taxon>Herpotrichiellaceae</taxon>
        <taxon>Exophiala</taxon>
    </lineage>
</organism>
<gene>
    <name evidence="1" type="ORF">A1O9_07178</name>
</gene>
<dbReference type="EMBL" id="AMGV01000005">
    <property type="protein sequence ID" value="KEF56988.1"/>
    <property type="molecule type" value="Genomic_DNA"/>
</dbReference>
<sequence>MEDLHLPSIIPVDSDYGRYADDNEDSEDDIDESSAYSVASSMYNFRVENGRRYTDYKNGHPFPHDEVSEENEACMHAMISCLLDNKLFLSPIDESDLHCVADVGTSRGLWAEGVAERYPETEVVGFDLIPHERSTHPNCSYIVADATEDWVLDRPSMKFDLVHIRSLFVGIKDWPQLYKQCFENMSSGGWIEQLEVEIAAMADDETNDLYSYIQSLARYSQEMSRAAGRDFQISTGMKKMIEEAGFVDVQEQKLKLPLGPWSTDPKMKEVGKFFERYYKSGLQGWLLHICTRSMGVGFIWNIT</sequence>
<dbReference type="VEuPathDB" id="FungiDB:A1O9_07178"/>
<proteinExistence type="predicted"/>
<evidence type="ECO:0000313" key="2">
    <source>
        <dbReference type="Proteomes" id="UP000027920"/>
    </source>
</evidence>
<dbReference type="GeneID" id="25282092"/>
<dbReference type="AlphaFoldDB" id="A0A072PCG4"/>
<dbReference type="HOGENOM" id="CLU_010595_0_2_1"/>
<comment type="caution">
    <text evidence="1">The sequence shown here is derived from an EMBL/GenBank/DDBJ whole genome shotgun (WGS) entry which is preliminary data.</text>
</comment>
<dbReference type="PANTHER" id="PTHR43591">
    <property type="entry name" value="METHYLTRANSFERASE"/>
    <property type="match status" value="1"/>
</dbReference>
<evidence type="ECO:0008006" key="3">
    <source>
        <dbReference type="Google" id="ProtNLM"/>
    </source>
</evidence>
<accession>A0A072PCG4</accession>
<dbReference type="Gene3D" id="3.40.50.150">
    <property type="entry name" value="Vaccinia Virus protein VP39"/>
    <property type="match status" value="1"/>
</dbReference>
<name>A0A072PCG4_9EURO</name>
<dbReference type="STRING" id="1182545.A0A072PCG4"/>
<reference evidence="1 2" key="1">
    <citation type="submission" date="2013-03" db="EMBL/GenBank/DDBJ databases">
        <title>The Genome Sequence of Exophiala aquamarina CBS 119918.</title>
        <authorList>
            <consortium name="The Broad Institute Genomics Platform"/>
            <person name="Cuomo C."/>
            <person name="de Hoog S."/>
            <person name="Gorbushina A."/>
            <person name="Walker B."/>
            <person name="Young S.K."/>
            <person name="Zeng Q."/>
            <person name="Gargeya S."/>
            <person name="Fitzgerald M."/>
            <person name="Haas B."/>
            <person name="Abouelleil A."/>
            <person name="Allen A.W."/>
            <person name="Alvarado L."/>
            <person name="Arachchi H.M."/>
            <person name="Berlin A.M."/>
            <person name="Chapman S.B."/>
            <person name="Gainer-Dewar J."/>
            <person name="Goldberg J."/>
            <person name="Griggs A."/>
            <person name="Gujja S."/>
            <person name="Hansen M."/>
            <person name="Howarth C."/>
            <person name="Imamovic A."/>
            <person name="Ireland A."/>
            <person name="Larimer J."/>
            <person name="McCowan C."/>
            <person name="Murphy C."/>
            <person name="Pearson M."/>
            <person name="Poon T.W."/>
            <person name="Priest M."/>
            <person name="Roberts A."/>
            <person name="Saif S."/>
            <person name="Shea T."/>
            <person name="Sisk P."/>
            <person name="Sykes S."/>
            <person name="Wortman J."/>
            <person name="Nusbaum C."/>
            <person name="Birren B."/>
        </authorList>
    </citation>
    <scope>NUCLEOTIDE SEQUENCE [LARGE SCALE GENOMIC DNA]</scope>
    <source>
        <strain evidence="1 2">CBS 119918</strain>
    </source>
</reference>
<dbReference type="OrthoDB" id="2013972at2759"/>
<keyword evidence="2" id="KW-1185">Reference proteome</keyword>
<dbReference type="InterPro" id="IPR029063">
    <property type="entry name" value="SAM-dependent_MTases_sf"/>
</dbReference>
<dbReference type="Pfam" id="PF13489">
    <property type="entry name" value="Methyltransf_23"/>
    <property type="match status" value="1"/>
</dbReference>
<dbReference type="Proteomes" id="UP000027920">
    <property type="component" value="Unassembled WGS sequence"/>
</dbReference>
<dbReference type="GO" id="GO:0008168">
    <property type="term" value="F:methyltransferase activity"/>
    <property type="evidence" value="ECO:0007669"/>
    <property type="project" value="TreeGrafter"/>
</dbReference>
<dbReference type="RefSeq" id="XP_013259578.1">
    <property type="nucleotide sequence ID" value="XM_013404124.1"/>
</dbReference>